<proteinExistence type="predicted"/>
<reference evidence="5" key="1">
    <citation type="submission" date="2020-05" db="UniProtKB">
        <authorList>
            <consortium name="EnsemblMetazoa"/>
        </authorList>
    </citation>
    <scope>IDENTIFICATION</scope>
    <source>
        <strain evidence="5">TTRI</strain>
    </source>
</reference>
<comment type="subcellular location">
    <subcellularLocation>
        <location evidence="2">Cytoplasm</location>
    </subcellularLocation>
    <subcellularLocation>
        <location evidence="1">Nucleus</location>
    </subcellularLocation>
</comment>
<dbReference type="GO" id="GO:0005634">
    <property type="term" value="C:nucleus"/>
    <property type="evidence" value="ECO:0007669"/>
    <property type="project" value="UniProtKB-SubCell"/>
</dbReference>
<dbReference type="InterPro" id="IPR039924">
    <property type="entry name" value="ICln/Lot5/Saf5"/>
</dbReference>
<evidence type="ECO:0000256" key="3">
    <source>
        <dbReference type="ARBA" id="ARBA00022490"/>
    </source>
</evidence>
<dbReference type="EnsemblMetazoa" id="GAUT022433-RA">
    <property type="protein sequence ID" value="GAUT022433-PA"/>
    <property type="gene ID" value="GAUT022433"/>
</dbReference>
<evidence type="ECO:0000256" key="4">
    <source>
        <dbReference type="ARBA" id="ARBA00023242"/>
    </source>
</evidence>
<dbReference type="Proteomes" id="UP000078200">
    <property type="component" value="Unassembled WGS sequence"/>
</dbReference>
<evidence type="ECO:0000256" key="2">
    <source>
        <dbReference type="ARBA" id="ARBA00004496"/>
    </source>
</evidence>
<keyword evidence="4" id="KW-0539">Nucleus</keyword>
<dbReference type="Gene3D" id="2.30.29.30">
    <property type="entry name" value="Pleckstrin-homology domain (PH domain)/Phosphotyrosine-binding domain (PTB)"/>
    <property type="match status" value="1"/>
</dbReference>
<accession>A0A1A9V149</accession>
<evidence type="ECO:0000313" key="5">
    <source>
        <dbReference type="EnsemblMetazoa" id="GAUT022433-PA"/>
    </source>
</evidence>
<dbReference type="Pfam" id="PF03517">
    <property type="entry name" value="Voldacs"/>
    <property type="match status" value="1"/>
</dbReference>
<organism evidence="5 6">
    <name type="scientific">Glossina austeni</name>
    <name type="common">Savannah tsetse fly</name>
    <dbReference type="NCBI Taxonomy" id="7395"/>
    <lineage>
        <taxon>Eukaryota</taxon>
        <taxon>Metazoa</taxon>
        <taxon>Ecdysozoa</taxon>
        <taxon>Arthropoda</taxon>
        <taxon>Hexapoda</taxon>
        <taxon>Insecta</taxon>
        <taxon>Pterygota</taxon>
        <taxon>Neoptera</taxon>
        <taxon>Endopterygota</taxon>
        <taxon>Diptera</taxon>
        <taxon>Brachycera</taxon>
        <taxon>Muscomorpha</taxon>
        <taxon>Hippoboscoidea</taxon>
        <taxon>Glossinidae</taxon>
        <taxon>Glossina</taxon>
    </lineage>
</organism>
<evidence type="ECO:0000313" key="6">
    <source>
        <dbReference type="Proteomes" id="UP000078200"/>
    </source>
</evidence>
<sequence length="128" mass="14511">MNNRESTSDVRNNINHNYILCCPKSLKPESFRRITLNEPDFLFPTALKVLTNEHFVAVGLSNGEVTAASPYINIQNGVEDEGNATHEEENDDEIFQDAEEEQMTECWLIPEDVNTVDTIFQAMTECQA</sequence>
<name>A0A1A9V149_GLOAU</name>
<dbReference type="AlphaFoldDB" id="A0A1A9V149"/>
<dbReference type="GO" id="GO:0005737">
    <property type="term" value="C:cytoplasm"/>
    <property type="evidence" value="ECO:0007669"/>
    <property type="project" value="UniProtKB-SubCell"/>
</dbReference>
<dbReference type="VEuPathDB" id="VectorBase:GAUT022433"/>
<keyword evidence="3" id="KW-0963">Cytoplasm</keyword>
<evidence type="ECO:0000256" key="1">
    <source>
        <dbReference type="ARBA" id="ARBA00004123"/>
    </source>
</evidence>
<protein>
    <submittedName>
        <fullName evidence="5">Uncharacterized protein</fullName>
    </submittedName>
</protein>
<dbReference type="STRING" id="7395.A0A1A9V149"/>
<keyword evidence="6" id="KW-1185">Reference proteome</keyword>
<dbReference type="InterPro" id="IPR011993">
    <property type="entry name" value="PH-like_dom_sf"/>
</dbReference>